<proteinExistence type="predicted"/>
<dbReference type="InterPro" id="IPR011009">
    <property type="entry name" value="Kinase-like_dom_sf"/>
</dbReference>
<dbReference type="PROSITE" id="PS50011">
    <property type="entry name" value="PROTEIN_KINASE_DOM"/>
    <property type="match status" value="1"/>
</dbReference>
<evidence type="ECO:0000313" key="2">
    <source>
        <dbReference type="EMBL" id="KAF2187511.1"/>
    </source>
</evidence>
<gene>
    <name evidence="2" type="ORF">K469DRAFT_705207</name>
</gene>
<organism evidence="2 3">
    <name type="scientific">Zopfia rhizophila CBS 207.26</name>
    <dbReference type="NCBI Taxonomy" id="1314779"/>
    <lineage>
        <taxon>Eukaryota</taxon>
        <taxon>Fungi</taxon>
        <taxon>Dikarya</taxon>
        <taxon>Ascomycota</taxon>
        <taxon>Pezizomycotina</taxon>
        <taxon>Dothideomycetes</taxon>
        <taxon>Dothideomycetes incertae sedis</taxon>
        <taxon>Zopfiaceae</taxon>
        <taxon>Zopfia</taxon>
    </lineage>
</organism>
<reference evidence="2" key="1">
    <citation type="journal article" date="2020" name="Stud. Mycol.">
        <title>101 Dothideomycetes genomes: a test case for predicting lifestyles and emergence of pathogens.</title>
        <authorList>
            <person name="Haridas S."/>
            <person name="Albert R."/>
            <person name="Binder M."/>
            <person name="Bloem J."/>
            <person name="Labutti K."/>
            <person name="Salamov A."/>
            <person name="Andreopoulos B."/>
            <person name="Baker S."/>
            <person name="Barry K."/>
            <person name="Bills G."/>
            <person name="Bluhm B."/>
            <person name="Cannon C."/>
            <person name="Castanera R."/>
            <person name="Culley D."/>
            <person name="Daum C."/>
            <person name="Ezra D."/>
            <person name="Gonzalez J."/>
            <person name="Henrissat B."/>
            <person name="Kuo A."/>
            <person name="Liang C."/>
            <person name="Lipzen A."/>
            <person name="Lutzoni F."/>
            <person name="Magnuson J."/>
            <person name="Mondo S."/>
            <person name="Nolan M."/>
            <person name="Ohm R."/>
            <person name="Pangilinan J."/>
            <person name="Park H.-J."/>
            <person name="Ramirez L."/>
            <person name="Alfaro M."/>
            <person name="Sun H."/>
            <person name="Tritt A."/>
            <person name="Yoshinaga Y."/>
            <person name="Zwiers L.-H."/>
            <person name="Turgeon B."/>
            <person name="Goodwin S."/>
            <person name="Spatafora J."/>
            <person name="Crous P."/>
            <person name="Grigoriev I."/>
        </authorList>
    </citation>
    <scope>NUCLEOTIDE SEQUENCE</scope>
    <source>
        <strain evidence="2">CBS 207.26</strain>
    </source>
</reference>
<evidence type="ECO:0000313" key="3">
    <source>
        <dbReference type="Proteomes" id="UP000800200"/>
    </source>
</evidence>
<dbReference type="Gene3D" id="1.10.510.10">
    <property type="entry name" value="Transferase(Phosphotransferase) domain 1"/>
    <property type="match status" value="1"/>
</dbReference>
<evidence type="ECO:0000259" key="1">
    <source>
        <dbReference type="PROSITE" id="PS50011"/>
    </source>
</evidence>
<dbReference type="GO" id="GO:0004672">
    <property type="term" value="F:protein kinase activity"/>
    <property type="evidence" value="ECO:0007669"/>
    <property type="project" value="InterPro"/>
</dbReference>
<dbReference type="OrthoDB" id="4062651at2759"/>
<name>A0A6A6E6F8_9PEZI</name>
<dbReference type="AlphaFoldDB" id="A0A6A6E6F8"/>
<feature type="domain" description="Protein kinase" evidence="1">
    <location>
        <begin position="1"/>
        <end position="114"/>
    </location>
</feature>
<keyword evidence="3" id="KW-1185">Reference proteome</keyword>
<dbReference type="InterPro" id="IPR000719">
    <property type="entry name" value="Prot_kinase_dom"/>
</dbReference>
<dbReference type="GO" id="GO:0005524">
    <property type="term" value="F:ATP binding"/>
    <property type="evidence" value="ECO:0007669"/>
    <property type="project" value="InterPro"/>
</dbReference>
<dbReference type="Proteomes" id="UP000800200">
    <property type="component" value="Unassembled WGS sequence"/>
</dbReference>
<sequence>MFIDFGTSLDFHGRPEGNKSSGCPGPYCPKYCAPEVHNCQQQSRSSDIFSLGCVYIEILAQLEPALFPKDDSILEEPYHRHIADLQRILREAEPEDPHLKPVLACCIEMIHGAKESRIKAVGLARTLASASNAGLDATVFFCKDCIADQGNCAYN</sequence>
<dbReference type="EMBL" id="ML994627">
    <property type="protein sequence ID" value="KAF2187511.1"/>
    <property type="molecule type" value="Genomic_DNA"/>
</dbReference>
<dbReference type="Pfam" id="PF00069">
    <property type="entry name" value="Pkinase"/>
    <property type="match status" value="1"/>
</dbReference>
<accession>A0A6A6E6F8</accession>
<protein>
    <recommendedName>
        <fullName evidence="1">Protein kinase domain-containing protein</fullName>
    </recommendedName>
</protein>
<dbReference type="SUPFAM" id="SSF56112">
    <property type="entry name" value="Protein kinase-like (PK-like)"/>
    <property type="match status" value="1"/>
</dbReference>